<dbReference type="RefSeq" id="WP_129870729.1">
    <property type="nucleotide sequence ID" value="NZ_RYUO01000002.1"/>
</dbReference>
<evidence type="ECO:0000313" key="1">
    <source>
        <dbReference type="EMBL" id="RYQ30995.1"/>
    </source>
</evidence>
<gene>
    <name evidence="1" type="ORF">PG2017B_0805</name>
</gene>
<proteinExistence type="predicted"/>
<dbReference type="EMBL" id="RYUT01000002">
    <property type="protein sequence ID" value="RYQ30995.1"/>
    <property type="molecule type" value="Genomic_DNA"/>
</dbReference>
<sequence>MTTALGVSVDENDNGVTPLVHRMIIGSFFQNKGVVDGLKVTGRSDLKYAVAAGVAVCSRAASDGKMLAYWPGGTTEEAVNAGDPSNPRVDVIWIRANNKPEYVSDADNQVHVGVTQGVASANPVKPVIPADATEICCMRMPAGATSTSAASMIWTVPYALPYGSTLGVVAENWDRRNFSWTADKGVIVREQRVTFTLPTDRLLRFTYKCNFSAQNANKDSVSEWAMQFYVDGVPLDHSATNMVSHNTSWTTHETSYISAVAAGTHTAEIGGWLGYGSKPNFHYNDATGDQNAVWTGRRFLIVDVGAAV</sequence>
<dbReference type="Proteomes" id="UP000291920">
    <property type="component" value="Unassembled WGS sequence"/>
</dbReference>
<name>A0A4Q5APF2_9BIFI</name>
<reference evidence="1 2" key="1">
    <citation type="submission" date="2018-12" db="EMBL/GenBank/DDBJ databases">
        <title>Unveiling genomic diversity among members of the Bifidobacterium pseudolongum species, a widely distributed gut commensal of the animal kingdom.</title>
        <authorList>
            <person name="Lugli G.A."/>
            <person name="Duranti S."/>
            <person name="Albert K."/>
            <person name="Mancabelli L."/>
            <person name="Napoli S."/>
            <person name="Viappiani A."/>
            <person name="Anzalone R."/>
            <person name="Longhi G."/>
            <person name="Milani C."/>
            <person name="Turroni F."/>
            <person name="Alessandri G."/>
            <person name="Sela D.A."/>
            <person name="Van Sinderen D."/>
            <person name="Ventura M."/>
        </authorList>
    </citation>
    <scope>NUCLEOTIDE SEQUENCE [LARGE SCALE GENOMIC DNA]</scope>
    <source>
        <strain evidence="1 2">2017B</strain>
    </source>
</reference>
<organism evidence="1 2">
    <name type="scientific">Bifidobacterium pseudolongum subsp. globosum</name>
    <dbReference type="NCBI Taxonomy" id="1690"/>
    <lineage>
        <taxon>Bacteria</taxon>
        <taxon>Bacillati</taxon>
        <taxon>Actinomycetota</taxon>
        <taxon>Actinomycetes</taxon>
        <taxon>Bifidobacteriales</taxon>
        <taxon>Bifidobacteriaceae</taxon>
        <taxon>Bifidobacterium</taxon>
    </lineage>
</organism>
<evidence type="ECO:0000313" key="2">
    <source>
        <dbReference type="Proteomes" id="UP000291920"/>
    </source>
</evidence>
<dbReference type="AlphaFoldDB" id="A0A4Q5APF2"/>
<accession>A0A4Q5APF2</accession>
<comment type="caution">
    <text evidence="1">The sequence shown here is derived from an EMBL/GenBank/DDBJ whole genome shotgun (WGS) entry which is preliminary data.</text>
</comment>
<evidence type="ECO:0008006" key="3">
    <source>
        <dbReference type="Google" id="ProtNLM"/>
    </source>
</evidence>
<protein>
    <recommendedName>
        <fullName evidence="3">Minor tail protein</fullName>
    </recommendedName>
</protein>